<protein>
    <submittedName>
        <fullName evidence="1">Uncharacterized protein</fullName>
    </submittedName>
</protein>
<reference evidence="1" key="1">
    <citation type="submission" date="2022-08" db="EMBL/GenBank/DDBJ databases">
        <title>Genome Sequence of Fusarium decemcellulare.</title>
        <authorList>
            <person name="Buettner E."/>
        </authorList>
    </citation>
    <scope>NUCLEOTIDE SEQUENCE</scope>
    <source>
        <strain evidence="1">Babe19</strain>
    </source>
</reference>
<accession>A0ACC1SE73</accession>
<keyword evidence="2" id="KW-1185">Reference proteome</keyword>
<comment type="caution">
    <text evidence="1">The sequence shown here is derived from an EMBL/GenBank/DDBJ whole genome shotgun (WGS) entry which is preliminary data.</text>
</comment>
<gene>
    <name evidence="1" type="ORF">NM208_g6227</name>
</gene>
<sequence length="343" mass="38817">MDKTCSPFTPDQIAHYFDRIHLSVSARKFQISSLTCHQQLEYLALLQKHHLVAIPFENLALHYSWHRVVNLDLEHLFDKIVCQPGRGGYCMENNTLFHNILVSLGFSCYMVGSRIYNPQGARYGGFSHCLNIVRIGETSYTVDVGYGANGPISPVKMSHGDIQSHVGRSRIRLRHDSLPQALNKDAKHWIYEHQVDESTAWVPLYCFPDSEFFPEDIATINLSPSKSPTSLFLKKVVCVRFTQAKEVMVLEGLQSVIEGLDQRGDIDGVLILNHNWLKWRRNGANVFEKELRNEAERLDALERFFGIINLSELDKRAIKGTIAEISDKAAFPSAKYPGSLASA</sequence>
<organism evidence="1 2">
    <name type="scientific">Fusarium decemcellulare</name>
    <dbReference type="NCBI Taxonomy" id="57161"/>
    <lineage>
        <taxon>Eukaryota</taxon>
        <taxon>Fungi</taxon>
        <taxon>Dikarya</taxon>
        <taxon>Ascomycota</taxon>
        <taxon>Pezizomycotina</taxon>
        <taxon>Sordariomycetes</taxon>
        <taxon>Hypocreomycetidae</taxon>
        <taxon>Hypocreales</taxon>
        <taxon>Nectriaceae</taxon>
        <taxon>Fusarium</taxon>
        <taxon>Fusarium decemcellulare species complex</taxon>
    </lineage>
</organism>
<evidence type="ECO:0000313" key="2">
    <source>
        <dbReference type="Proteomes" id="UP001148629"/>
    </source>
</evidence>
<name>A0ACC1SE73_9HYPO</name>
<dbReference type="EMBL" id="JANRMS010000567">
    <property type="protein sequence ID" value="KAJ3537644.1"/>
    <property type="molecule type" value="Genomic_DNA"/>
</dbReference>
<proteinExistence type="predicted"/>
<dbReference type="Proteomes" id="UP001148629">
    <property type="component" value="Unassembled WGS sequence"/>
</dbReference>
<evidence type="ECO:0000313" key="1">
    <source>
        <dbReference type="EMBL" id="KAJ3537644.1"/>
    </source>
</evidence>